<proteinExistence type="predicted"/>
<dbReference type="EMBL" id="CAESAF010000080">
    <property type="protein sequence ID" value="CAB4338916.1"/>
    <property type="molecule type" value="Genomic_DNA"/>
</dbReference>
<evidence type="ECO:0000313" key="2">
    <source>
        <dbReference type="EMBL" id="CAB4338916.1"/>
    </source>
</evidence>
<feature type="transmembrane region" description="Helical" evidence="1">
    <location>
        <begin position="21"/>
        <end position="40"/>
    </location>
</feature>
<gene>
    <name evidence="2" type="ORF">UFOPK3574_00763</name>
</gene>
<sequence>MEILNFEGNGSNRSPKKRARVATIIGGAFLLAAIGSTFAANVTINGGSAIEYGQGLTQATACDDAIKITPTNHFVNSAGASGTFYIDTITVTDSRTVSAITGLGNCAGKSIKLSAFNNVSGAAALFTCTFSNIAYSSPNLSASVASCPAGAAITSYYDGSSERGLQLAFSNPASAPNVQAGSVYKFTLESF</sequence>
<keyword evidence="1" id="KW-1133">Transmembrane helix</keyword>
<protein>
    <submittedName>
        <fullName evidence="2">Unannotated protein</fullName>
    </submittedName>
</protein>
<dbReference type="AlphaFoldDB" id="A0A6J5ZBU3"/>
<name>A0A6J5ZBU3_9ZZZZ</name>
<evidence type="ECO:0000256" key="1">
    <source>
        <dbReference type="SAM" id="Phobius"/>
    </source>
</evidence>
<accession>A0A6J5ZBU3</accession>
<keyword evidence="1" id="KW-0472">Membrane</keyword>
<organism evidence="2">
    <name type="scientific">freshwater metagenome</name>
    <dbReference type="NCBI Taxonomy" id="449393"/>
    <lineage>
        <taxon>unclassified sequences</taxon>
        <taxon>metagenomes</taxon>
        <taxon>ecological metagenomes</taxon>
    </lineage>
</organism>
<reference evidence="2" key="1">
    <citation type="submission" date="2020-05" db="EMBL/GenBank/DDBJ databases">
        <authorList>
            <person name="Chiriac C."/>
            <person name="Salcher M."/>
            <person name="Ghai R."/>
            <person name="Kavagutti S V."/>
        </authorList>
    </citation>
    <scope>NUCLEOTIDE SEQUENCE</scope>
</reference>
<keyword evidence="1" id="KW-0812">Transmembrane</keyword>